<evidence type="ECO:0000256" key="3">
    <source>
        <dbReference type="ARBA" id="ARBA00022759"/>
    </source>
</evidence>
<dbReference type="GO" id="GO:0004519">
    <property type="term" value="F:endonuclease activity"/>
    <property type="evidence" value="ECO:0007669"/>
    <property type="project" value="UniProtKB-KW"/>
</dbReference>
<accession>A0A2P4YU19</accession>
<dbReference type="GO" id="GO:0003887">
    <property type="term" value="F:DNA-directed DNA polymerase activity"/>
    <property type="evidence" value="ECO:0007669"/>
    <property type="project" value="UniProtKB-KW"/>
</dbReference>
<keyword evidence="8" id="KW-0808">Transferase</keyword>
<dbReference type="GO" id="GO:0003676">
    <property type="term" value="F:nucleic acid binding"/>
    <property type="evidence" value="ECO:0007669"/>
    <property type="project" value="InterPro"/>
</dbReference>
<name>A0A2P4YU19_9STRA</name>
<dbReference type="GO" id="GO:0006310">
    <property type="term" value="P:DNA recombination"/>
    <property type="evidence" value="ECO:0007669"/>
    <property type="project" value="UniProtKB-KW"/>
</dbReference>
<keyword evidence="7" id="KW-0695">RNA-directed DNA polymerase</keyword>
<dbReference type="OrthoDB" id="118622at2759"/>
<keyword evidence="9" id="KW-0233">DNA recombination</keyword>
<keyword evidence="6" id="KW-0229">DNA integration</keyword>
<dbReference type="InterPro" id="IPR012337">
    <property type="entry name" value="RNaseH-like_sf"/>
</dbReference>
<dbReference type="PROSITE" id="PS50994">
    <property type="entry name" value="INTEGRASE"/>
    <property type="match status" value="1"/>
</dbReference>
<dbReference type="PANTHER" id="PTHR42648">
    <property type="entry name" value="TRANSPOSASE, PUTATIVE-RELATED"/>
    <property type="match status" value="1"/>
</dbReference>
<dbReference type="GO" id="GO:0046872">
    <property type="term" value="F:metal ion binding"/>
    <property type="evidence" value="ECO:0007669"/>
    <property type="project" value="UniProtKB-KW"/>
</dbReference>
<evidence type="ECO:0000256" key="7">
    <source>
        <dbReference type="ARBA" id="ARBA00022918"/>
    </source>
</evidence>
<keyword evidence="8" id="KW-0239">DNA-directed DNA polymerase</keyword>
<dbReference type="GO" id="GO:0015074">
    <property type="term" value="P:DNA integration"/>
    <property type="evidence" value="ECO:0007669"/>
    <property type="project" value="UniProtKB-KW"/>
</dbReference>
<dbReference type="InterPro" id="IPR039537">
    <property type="entry name" value="Retrotran_Ty1/copia-like"/>
</dbReference>
<dbReference type="GO" id="GO:0016787">
    <property type="term" value="F:hydrolase activity"/>
    <property type="evidence" value="ECO:0007669"/>
    <property type="project" value="UniProtKB-KW"/>
</dbReference>
<dbReference type="Pfam" id="PF00665">
    <property type="entry name" value="rve"/>
    <property type="match status" value="1"/>
</dbReference>
<dbReference type="Proteomes" id="UP000237271">
    <property type="component" value="Unassembled WGS sequence"/>
</dbReference>
<reference evidence="11 12" key="1">
    <citation type="journal article" date="2017" name="Genome Biol. Evol.">
        <title>Phytophthora megakarya and P. palmivora, closely related causal agents of cacao black pod rot, underwent increases in genome sizes and gene numbers by different mechanisms.</title>
        <authorList>
            <person name="Ali S.S."/>
            <person name="Shao J."/>
            <person name="Lary D.J."/>
            <person name="Kronmiller B."/>
            <person name="Shen D."/>
            <person name="Strem M.D."/>
            <person name="Amoako-Attah I."/>
            <person name="Akrofi A.Y."/>
            <person name="Begoude B.A."/>
            <person name="Ten Hoopen G.M."/>
            <person name="Coulibaly K."/>
            <person name="Kebe B.I."/>
            <person name="Melnick R.L."/>
            <person name="Guiltinan M.J."/>
            <person name="Tyler B.M."/>
            <person name="Meinhardt L.W."/>
            <person name="Bailey B.A."/>
        </authorList>
    </citation>
    <scope>NUCLEOTIDE SEQUENCE [LARGE SCALE GENOMIC DNA]</scope>
    <source>
        <strain evidence="12">sbr112.9</strain>
    </source>
</reference>
<comment type="caution">
    <text evidence="11">The sequence shown here is derived from an EMBL/GenBank/DDBJ whole genome shotgun (WGS) entry which is preliminary data.</text>
</comment>
<evidence type="ECO:0000313" key="12">
    <source>
        <dbReference type="Proteomes" id="UP000237271"/>
    </source>
</evidence>
<organism evidence="11 12">
    <name type="scientific">Phytophthora palmivora</name>
    <dbReference type="NCBI Taxonomy" id="4796"/>
    <lineage>
        <taxon>Eukaryota</taxon>
        <taxon>Sar</taxon>
        <taxon>Stramenopiles</taxon>
        <taxon>Oomycota</taxon>
        <taxon>Peronosporomycetes</taxon>
        <taxon>Peronosporales</taxon>
        <taxon>Peronosporaceae</taxon>
        <taxon>Phytophthora</taxon>
    </lineage>
</organism>
<dbReference type="SUPFAM" id="SSF53098">
    <property type="entry name" value="Ribonuclease H-like"/>
    <property type="match status" value="1"/>
</dbReference>
<keyword evidence="12" id="KW-1185">Reference proteome</keyword>
<dbReference type="Gene3D" id="3.30.420.10">
    <property type="entry name" value="Ribonuclease H-like superfamily/Ribonuclease H"/>
    <property type="match status" value="1"/>
</dbReference>
<keyword evidence="1" id="KW-0540">Nuclease</keyword>
<evidence type="ECO:0000313" key="11">
    <source>
        <dbReference type="EMBL" id="POM81297.1"/>
    </source>
</evidence>
<keyword evidence="3" id="KW-0255">Endonuclease</keyword>
<evidence type="ECO:0000259" key="10">
    <source>
        <dbReference type="PROSITE" id="PS50994"/>
    </source>
</evidence>
<keyword evidence="4" id="KW-0378">Hydrolase</keyword>
<evidence type="ECO:0000256" key="9">
    <source>
        <dbReference type="ARBA" id="ARBA00023172"/>
    </source>
</evidence>
<evidence type="ECO:0000256" key="4">
    <source>
        <dbReference type="ARBA" id="ARBA00022801"/>
    </source>
</evidence>
<keyword evidence="5" id="KW-0460">Magnesium</keyword>
<feature type="domain" description="Integrase catalytic" evidence="10">
    <location>
        <begin position="33"/>
        <end position="155"/>
    </location>
</feature>
<dbReference type="AlphaFoldDB" id="A0A2P4YU19"/>
<evidence type="ECO:0000256" key="6">
    <source>
        <dbReference type="ARBA" id="ARBA00022908"/>
    </source>
</evidence>
<dbReference type="GO" id="GO:0003964">
    <property type="term" value="F:RNA-directed DNA polymerase activity"/>
    <property type="evidence" value="ECO:0007669"/>
    <property type="project" value="UniProtKB-KW"/>
</dbReference>
<evidence type="ECO:0000256" key="2">
    <source>
        <dbReference type="ARBA" id="ARBA00022723"/>
    </source>
</evidence>
<protein>
    <recommendedName>
        <fullName evidence="10">Integrase catalytic domain-containing protein</fullName>
    </recommendedName>
</protein>
<sequence length="155" mass="17511">MGHPSENAMIKTQRITNDTPTVGRGIKTWKANCDTIPVAIRTQDIACVGASSHECDWADENGFKGGSRYVLTFVDDFSKFVVVYFLKSEREVAAKLTEFRAFYEHQFGERLKCLRADNGTEFVNKKMAAPCSLYHAPCTSTLFYIAPNKIEWRNA</sequence>
<dbReference type="PANTHER" id="PTHR42648:SF11">
    <property type="entry name" value="TRANSPOSON TY4-P GAG-POL POLYPROTEIN"/>
    <property type="match status" value="1"/>
</dbReference>
<evidence type="ECO:0000256" key="8">
    <source>
        <dbReference type="ARBA" id="ARBA00022932"/>
    </source>
</evidence>
<keyword evidence="8" id="KW-0548">Nucleotidyltransferase</keyword>
<keyword evidence="2" id="KW-0479">Metal-binding</keyword>
<dbReference type="EMBL" id="NCKW01000113">
    <property type="protein sequence ID" value="POM81297.1"/>
    <property type="molecule type" value="Genomic_DNA"/>
</dbReference>
<dbReference type="InterPro" id="IPR036397">
    <property type="entry name" value="RNaseH_sf"/>
</dbReference>
<dbReference type="InterPro" id="IPR001584">
    <property type="entry name" value="Integrase_cat-core"/>
</dbReference>
<proteinExistence type="predicted"/>
<evidence type="ECO:0000256" key="5">
    <source>
        <dbReference type="ARBA" id="ARBA00022842"/>
    </source>
</evidence>
<gene>
    <name evidence="11" type="ORF">PHPALM_752</name>
</gene>
<evidence type="ECO:0000256" key="1">
    <source>
        <dbReference type="ARBA" id="ARBA00022722"/>
    </source>
</evidence>